<accession>A0A6N6N3Q2</accession>
<dbReference type="PANTHER" id="PTHR34374:SF1">
    <property type="entry name" value="LARGE RIBOSOMAL RNA SUBUNIT ACCUMULATION PROTEIN YCED HOMOLOG 1, CHLOROPLASTIC"/>
    <property type="match status" value="1"/>
</dbReference>
<dbReference type="InterPro" id="IPR003772">
    <property type="entry name" value="YceD"/>
</dbReference>
<gene>
    <name evidence="1" type="ORF">F8A88_06540</name>
</gene>
<dbReference type="AlphaFoldDB" id="A0A6N6N3Q2"/>
<evidence type="ECO:0000313" key="1">
    <source>
        <dbReference type="EMBL" id="KAB1442120.1"/>
    </source>
</evidence>
<dbReference type="RefSeq" id="WP_151150342.1">
    <property type="nucleotide sequence ID" value="NZ_WAIE01000002.1"/>
</dbReference>
<organism evidence="1 2">
    <name type="scientific">Pseudodesulfovibrio senegalensis</name>
    <dbReference type="NCBI Taxonomy" id="1721087"/>
    <lineage>
        <taxon>Bacteria</taxon>
        <taxon>Pseudomonadati</taxon>
        <taxon>Thermodesulfobacteriota</taxon>
        <taxon>Desulfovibrionia</taxon>
        <taxon>Desulfovibrionales</taxon>
        <taxon>Desulfovibrionaceae</taxon>
    </lineage>
</organism>
<dbReference type="EMBL" id="WAIE01000002">
    <property type="protein sequence ID" value="KAB1442120.1"/>
    <property type="molecule type" value="Genomic_DNA"/>
</dbReference>
<reference evidence="1 2" key="1">
    <citation type="journal article" date="2017" name="Int. J. Syst. Evol. Microbiol.">
        <title>Desulfovibrio senegalensis sp. nov., a mesophilic sulfate reducer isolated from marine sediment.</title>
        <authorList>
            <person name="Thioye A."/>
            <person name="Gam Z.B.A."/>
            <person name="Mbengue M."/>
            <person name="Cayol J.L."/>
            <person name="Joseph-Bartoli M."/>
            <person name="Toure-Kane C."/>
            <person name="Labat M."/>
        </authorList>
    </citation>
    <scope>NUCLEOTIDE SEQUENCE [LARGE SCALE GENOMIC DNA]</scope>
    <source>
        <strain evidence="1 2">DSM 101509</strain>
    </source>
</reference>
<comment type="caution">
    <text evidence="1">The sequence shown here is derived from an EMBL/GenBank/DDBJ whole genome shotgun (WGS) entry which is preliminary data.</text>
</comment>
<dbReference type="Pfam" id="PF02620">
    <property type="entry name" value="YceD"/>
    <property type="match status" value="1"/>
</dbReference>
<name>A0A6N6N3Q2_9BACT</name>
<protein>
    <submittedName>
        <fullName evidence="1">DUF177 domain-containing protein</fullName>
    </submittedName>
</protein>
<dbReference type="OrthoDB" id="9790372at2"/>
<keyword evidence="2" id="KW-1185">Reference proteome</keyword>
<dbReference type="PANTHER" id="PTHR34374">
    <property type="entry name" value="LARGE RIBOSOMAL RNA SUBUNIT ACCUMULATION PROTEIN YCED HOMOLOG 1, CHLOROPLASTIC"/>
    <property type="match status" value="1"/>
</dbReference>
<evidence type="ECO:0000313" key="2">
    <source>
        <dbReference type="Proteomes" id="UP000438699"/>
    </source>
</evidence>
<proteinExistence type="predicted"/>
<dbReference type="Proteomes" id="UP000438699">
    <property type="component" value="Unassembled WGS sequence"/>
</dbReference>
<sequence>MTELWVALNDIPAEGRVFSFTDQAVWQDRWKEFAIALRPGDEDLHASATVMMQGENAVLVRGELHGSVKLACDRCARQFEFAVNTTFDAYEELGGEQEDQEADVPRLRKRKDGTLEFDMGALLWEELVLTLPVKPLCNEACKGLCPGCGRDLNTEECICDQDDSDPRLAVFRDLKIK</sequence>